<dbReference type="SMART" id="SM00382">
    <property type="entry name" value="AAA"/>
    <property type="match status" value="1"/>
</dbReference>
<dbReference type="OrthoDB" id="6500128at2759"/>
<organism evidence="3 4">
    <name type="scientific">Leishmania enriettii</name>
    <dbReference type="NCBI Taxonomy" id="5663"/>
    <lineage>
        <taxon>Eukaryota</taxon>
        <taxon>Discoba</taxon>
        <taxon>Euglenozoa</taxon>
        <taxon>Kinetoplastea</taxon>
        <taxon>Metakinetoplastina</taxon>
        <taxon>Trypanosomatida</taxon>
        <taxon>Trypanosomatidae</taxon>
        <taxon>Leishmaniinae</taxon>
        <taxon>Leishmania</taxon>
    </lineage>
</organism>
<name>A0A836H2M3_LEIEN</name>
<dbReference type="Gene3D" id="3.40.50.300">
    <property type="entry name" value="P-loop containing nucleotide triphosphate hydrolases"/>
    <property type="match status" value="1"/>
</dbReference>
<reference evidence="3 4" key="1">
    <citation type="submission" date="2021-02" db="EMBL/GenBank/DDBJ databases">
        <title>Leishmania (Mundinia) enrietti genome sequencing and assembly.</title>
        <authorList>
            <person name="Almutairi H."/>
            <person name="Gatherer D."/>
        </authorList>
    </citation>
    <scope>NUCLEOTIDE SEQUENCE [LARGE SCALE GENOMIC DNA]</scope>
    <source>
        <strain evidence="3">CUR178</strain>
    </source>
</reference>
<dbReference type="InterPro" id="IPR003593">
    <property type="entry name" value="AAA+_ATPase"/>
</dbReference>
<dbReference type="InterPro" id="IPR027417">
    <property type="entry name" value="P-loop_NTPase"/>
</dbReference>
<evidence type="ECO:0000259" key="2">
    <source>
        <dbReference type="SMART" id="SM00382"/>
    </source>
</evidence>
<feature type="region of interest" description="Disordered" evidence="1">
    <location>
        <begin position="1195"/>
        <end position="1217"/>
    </location>
</feature>
<evidence type="ECO:0000313" key="4">
    <source>
        <dbReference type="Proteomes" id="UP000674179"/>
    </source>
</evidence>
<dbReference type="Proteomes" id="UP000674179">
    <property type="component" value="Chromosome 12"/>
</dbReference>
<feature type="domain" description="AAA+ ATPase" evidence="2">
    <location>
        <begin position="1342"/>
        <end position="1635"/>
    </location>
</feature>
<dbReference type="PANTHER" id="PTHR24221:SF503">
    <property type="entry name" value="MITOCHONDRIAL POTASSIUM CHANNEL ATP-BINDING SUBUNIT"/>
    <property type="match status" value="1"/>
</dbReference>
<feature type="compositionally biased region" description="Basic residues" evidence="1">
    <location>
        <begin position="1195"/>
        <end position="1207"/>
    </location>
</feature>
<dbReference type="EMBL" id="JAFHKP010000012">
    <property type="protein sequence ID" value="KAG5483654.1"/>
    <property type="molecule type" value="Genomic_DNA"/>
</dbReference>
<evidence type="ECO:0000256" key="1">
    <source>
        <dbReference type="SAM" id="MobiDB-lite"/>
    </source>
</evidence>
<dbReference type="GO" id="GO:0016020">
    <property type="term" value="C:membrane"/>
    <property type="evidence" value="ECO:0007669"/>
    <property type="project" value="TreeGrafter"/>
</dbReference>
<dbReference type="SUPFAM" id="SSF52540">
    <property type="entry name" value="P-loop containing nucleoside triphosphate hydrolases"/>
    <property type="match status" value="1"/>
</dbReference>
<comment type="caution">
    <text evidence="3">The sequence shown here is derived from an EMBL/GenBank/DDBJ whole genome shotgun (WGS) entry which is preliminary data.</text>
</comment>
<evidence type="ECO:0000313" key="3">
    <source>
        <dbReference type="EMBL" id="KAG5483654.1"/>
    </source>
</evidence>
<protein>
    <recommendedName>
        <fullName evidence="2">AAA+ ATPase domain-containing protein</fullName>
    </recommendedName>
</protein>
<dbReference type="PANTHER" id="PTHR24221">
    <property type="entry name" value="ATP-BINDING CASSETTE SUB-FAMILY B"/>
    <property type="match status" value="1"/>
</dbReference>
<dbReference type="RefSeq" id="XP_067694871.1">
    <property type="nucleotide sequence ID" value="XM_067839950.1"/>
</dbReference>
<dbReference type="GO" id="GO:0042626">
    <property type="term" value="F:ATPase-coupled transmembrane transporter activity"/>
    <property type="evidence" value="ECO:0007669"/>
    <property type="project" value="TreeGrafter"/>
</dbReference>
<feature type="region of interest" description="Disordered" evidence="1">
    <location>
        <begin position="1"/>
        <end position="20"/>
    </location>
</feature>
<dbReference type="InterPro" id="IPR039421">
    <property type="entry name" value="Type_1_exporter"/>
</dbReference>
<keyword evidence="4" id="KW-1185">Reference proteome</keyword>
<dbReference type="KEGG" id="lenr:94175460"/>
<sequence>MQFGRYSSAGLDGEPSSYSRTSQTICTDAQSAVKATPDGIRGSLPSSASCCSKRLYTSLLRAVRSARVAVLKYTGLSGDGGGESTHHCSEKLGLLPLPCAASRWLHAWYEALVTTRVCAVLLPQESGGPLVVHLALLLASLEVVQVASFYLRFRRVKRASAEAEAGAIHECDKNAVNAVGASDFAISPHPAATQAPSPPAMESVPTGRSHLPGGLSQAMRRLCNYWALIERAVQAAPRKRAGAPTNVAELGRFSDSEFPVGASTANSGDGRARCRFTVGGALRGAGRALVLSEEAAFPVLVKKRGDSKKTPSAVLPAVPTVDDVLLAAGRSTDAASTTTTEKPAEVAEPWKVMHLLWTDMVRYSVACGELRQLLLGCTAAEIAKMFEHSGDAEGLWGSLFTARGTRVPPSTRGIVDAHDAMSECLTNTVQSTMDFLLHPSTADSSAGCVTSPTTDGTPPCRCADPRVAVPCVALAWYLSLVREVYEAVMVYEDVHRCADALRELEAYSTAVYQHGIEVCATFFEEALHSASRSGVEGASGSDHAADANGEHPFGHPQCYAHSAWRPKAVSTADGDAENVVVGSAASMGASTHLGVRRESHESASLFRDAGDRPLAHLSSPRSCEEGLPVAAKHDRVRGVSPRVCWAELTAALAVLLRRRRRLELLHVRRLFSYMYTGSVAKVLSFAVLTALTCLSSRVATVGTVAREAISTDLDKYCRAHGGLSLSGSDDDSGRGPCDGGGVSGWQRILALCWFECMRLAVNTVLTRTTHEYITMAASQRRNTVKAELYEALTHLPLAFFDLHSFDEVEQMVYYVNDIEGVEVHVHRYVCGLARSLLAMKHSMHQLPRGARLLVGATVAVSLIVKSIGRRMAQRIQAAQRSGRVLPQWLCGCHPNGATSAAELDAEVEENSESNARQGGVMLRGLDIVAMLPQLRPYSADLRLMRWWTDHTRTCGATAGATATATLLQGLQALPLQAYGKLLPALGGSLMSFADWVLPTLVASYGASMAFSSGEALSLSNRLIDAMRCVGDTVDAVIDGGRIVELVLLNAYKANAVQTLLDARCWEPTTAEYARSAALSGEVDSCGRNHCQFRDSGTRYGPRAAQVRAPQYNRWHHLLRSLCRPNSRTVEVRSLSLTARCMHVLKHHCCWCASHAPHVPVLGGCLRRARRGLARMRLVKARCCGKSERESKNLYRHRRPHGARHISRWGKDQPPQEDSQRLQCRRARACGSACGETEVCLSNHSSEGDSGCGVDAGPSRLPFSDDTEAESEVAAAVTVLKNATVHAVTVKNLQFYYPTAPTVPVFSRPITCSFVLQGTCDASASSLSSASRRQTVRSDCDSRGRLVCLVGPSGHGKSTLLSLLLGMYTNYGVPSHALSDNSDAGGGGGDREERQEGGGTAGELPCALSSPAAFSDIVLTLALPRSPPYSADELESAGSHDATSASTASAMREVAHVQRSVSSIPRDIIRGSLFSFVPQSPVIFSGATIAHNISLENRVSLEQEGLLSEIAQCAAWAHCAYIQRFPQGLMTYIADSGTGAWSSPLATSATGGGGDMVRLSIGQAQRLMVARALFHGRRGGTVLVMDEPTASLDKEVKFKMLKEWRELLDRGIVRGAICATHDDDLIAAADEVVRLP</sequence>
<accession>A0A836H2M3</accession>
<proteinExistence type="predicted"/>
<gene>
    <name evidence="3" type="ORF">CUR178_08321</name>
</gene>
<dbReference type="GeneID" id="94175460"/>
<feature type="region of interest" description="Disordered" evidence="1">
    <location>
        <begin position="1378"/>
        <end position="1401"/>
    </location>
</feature>